<dbReference type="SUPFAM" id="SSF56925">
    <property type="entry name" value="OMPA-like"/>
    <property type="match status" value="1"/>
</dbReference>
<dbReference type="RefSeq" id="WP_386098865.1">
    <property type="nucleotide sequence ID" value="NZ_JBHUOZ010000003.1"/>
</dbReference>
<keyword evidence="1" id="KW-0732">Signal</keyword>
<dbReference type="EMBL" id="JBHUOZ010000003">
    <property type="protein sequence ID" value="MFD2920465.1"/>
    <property type="molecule type" value="Genomic_DNA"/>
</dbReference>
<sequence>MKPIIFALLIGLSMNSFAQDGTDKRERKYDKEKMKQFMPAMTRTAGVSFQSFDGLNARVAGQPQYDPLKDHAFTLGLGWMKEMNRVVSDMGFTVGSSLTRKRDEQSSTIRHIGFNANIGYDILKSEKVTLYPLVGLGAQHYQAVFYRDNSAVDFDDVLGSPTVRNSIEPVKFNNRFFVYRAGIGVAFKSPKYPSNSIGLQAGYTGSFRKHAWKSSAGQSLDNAPEDRISQFYVTLVLASSPWMMKK</sequence>
<organism evidence="2 3">
    <name type="scientific">Terrimonas rubra</name>
    <dbReference type="NCBI Taxonomy" id="1035890"/>
    <lineage>
        <taxon>Bacteria</taxon>
        <taxon>Pseudomonadati</taxon>
        <taxon>Bacteroidota</taxon>
        <taxon>Chitinophagia</taxon>
        <taxon>Chitinophagales</taxon>
        <taxon>Chitinophagaceae</taxon>
        <taxon>Terrimonas</taxon>
    </lineage>
</organism>
<accession>A0ABW6A7S1</accession>
<dbReference type="Proteomes" id="UP001597511">
    <property type="component" value="Unassembled WGS sequence"/>
</dbReference>
<dbReference type="Gene3D" id="2.40.160.20">
    <property type="match status" value="1"/>
</dbReference>
<name>A0ABW6A7S1_9BACT</name>
<evidence type="ECO:0000313" key="3">
    <source>
        <dbReference type="Proteomes" id="UP001597511"/>
    </source>
</evidence>
<dbReference type="InterPro" id="IPR011250">
    <property type="entry name" value="OMP/PagP_B-barrel"/>
</dbReference>
<feature type="chain" id="PRO_5045498357" description="Outer membrane protein beta-barrel domain-containing protein" evidence="1">
    <location>
        <begin position="19"/>
        <end position="246"/>
    </location>
</feature>
<gene>
    <name evidence="2" type="ORF">ACFS6H_12130</name>
</gene>
<evidence type="ECO:0000313" key="2">
    <source>
        <dbReference type="EMBL" id="MFD2920465.1"/>
    </source>
</evidence>
<evidence type="ECO:0000256" key="1">
    <source>
        <dbReference type="SAM" id="SignalP"/>
    </source>
</evidence>
<keyword evidence="3" id="KW-1185">Reference proteome</keyword>
<proteinExistence type="predicted"/>
<evidence type="ECO:0008006" key="4">
    <source>
        <dbReference type="Google" id="ProtNLM"/>
    </source>
</evidence>
<protein>
    <recommendedName>
        <fullName evidence="4">Outer membrane protein beta-barrel domain-containing protein</fullName>
    </recommendedName>
</protein>
<comment type="caution">
    <text evidence="2">The sequence shown here is derived from an EMBL/GenBank/DDBJ whole genome shotgun (WGS) entry which is preliminary data.</text>
</comment>
<feature type="signal peptide" evidence="1">
    <location>
        <begin position="1"/>
        <end position="18"/>
    </location>
</feature>
<reference evidence="3" key="1">
    <citation type="journal article" date="2019" name="Int. J. Syst. Evol. Microbiol.">
        <title>The Global Catalogue of Microorganisms (GCM) 10K type strain sequencing project: providing services to taxonomists for standard genome sequencing and annotation.</title>
        <authorList>
            <consortium name="The Broad Institute Genomics Platform"/>
            <consortium name="The Broad Institute Genome Sequencing Center for Infectious Disease"/>
            <person name="Wu L."/>
            <person name="Ma J."/>
        </authorList>
    </citation>
    <scope>NUCLEOTIDE SEQUENCE [LARGE SCALE GENOMIC DNA]</scope>
    <source>
        <strain evidence="3">KCTC 23299</strain>
    </source>
</reference>